<dbReference type="AlphaFoldDB" id="A0A8I3A4N6"/>
<accession>A0A8I3A4N6</accession>
<dbReference type="Proteomes" id="UP000683000">
    <property type="component" value="Unassembled WGS sequence"/>
</dbReference>
<protein>
    <submittedName>
        <fullName evidence="1">Uncharacterized protein</fullName>
    </submittedName>
</protein>
<evidence type="ECO:0000313" key="2">
    <source>
        <dbReference type="Proteomes" id="UP000683000"/>
    </source>
</evidence>
<sequence>MSDLPTGRYSIVPARRSAPPPFPIGAAILEEGSSPVISAGNINVWTVERFDSGNYTLSLGVGESWFSKGDQDNVVVIPDSAVAGFWTIRKRESGVYTSVPYLNTFR</sequence>
<dbReference type="OrthoDB" id="2691204at2759"/>
<proteinExistence type="predicted"/>
<reference evidence="1" key="1">
    <citation type="submission" date="2021-03" db="EMBL/GenBank/DDBJ databases">
        <title>Evolutionary innovations through gain and loss of genes in the ectomycorrhizal Boletales.</title>
        <authorList>
            <person name="Wu G."/>
            <person name="Miyauchi S."/>
            <person name="Morin E."/>
            <person name="Yang Z.-L."/>
            <person name="Xu J."/>
            <person name="Martin F.M."/>
        </authorList>
    </citation>
    <scope>NUCLEOTIDE SEQUENCE</scope>
    <source>
        <strain evidence="1">BR01</strain>
    </source>
</reference>
<gene>
    <name evidence="1" type="ORF">JVT61DRAFT_11321</name>
</gene>
<dbReference type="EMBL" id="JAGFBS010000048">
    <property type="protein sequence ID" value="KAG6370536.1"/>
    <property type="molecule type" value="Genomic_DNA"/>
</dbReference>
<comment type="caution">
    <text evidence="1">The sequence shown here is derived from an EMBL/GenBank/DDBJ whole genome shotgun (WGS) entry which is preliminary data.</text>
</comment>
<organism evidence="1 2">
    <name type="scientific">Boletus reticuloceps</name>
    <dbReference type="NCBI Taxonomy" id="495285"/>
    <lineage>
        <taxon>Eukaryota</taxon>
        <taxon>Fungi</taxon>
        <taxon>Dikarya</taxon>
        <taxon>Basidiomycota</taxon>
        <taxon>Agaricomycotina</taxon>
        <taxon>Agaricomycetes</taxon>
        <taxon>Agaricomycetidae</taxon>
        <taxon>Boletales</taxon>
        <taxon>Boletineae</taxon>
        <taxon>Boletaceae</taxon>
        <taxon>Boletoideae</taxon>
        <taxon>Boletus</taxon>
    </lineage>
</organism>
<keyword evidence="2" id="KW-1185">Reference proteome</keyword>
<name>A0A8I3A4N6_9AGAM</name>
<evidence type="ECO:0000313" key="1">
    <source>
        <dbReference type="EMBL" id="KAG6370536.1"/>
    </source>
</evidence>